<reference evidence="3" key="1">
    <citation type="journal article" date="2019" name="Int. J. Syst. Evol. Microbiol.">
        <title>The Global Catalogue of Microorganisms (GCM) 10K type strain sequencing project: providing services to taxonomists for standard genome sequencing and annotation.</title>
        <authorList>
            <consortium name="The Broad Institute Genomics Platform"/>
            <consortium name="The Broad Institute Genome Sequencing Center for Infectious Disease"/>
            <person name="Wu L."/>
            <person name="Ma J."/>
        </authorList>
    </citation>
    <scope>NUCLEOTIDE SEQUENCE [LARGE SCALE GENOMIC DNA]</scope>
    <source>
        <strain evidence="3">JCM 12165</strain>
    </source>
</reference>
<proteinExistence type="predicted"/>
<dbReference type="InterPro" id="IPR029058">
    <property type="entry name" value="AB_hydrolase_fold"/>
</dbReference>
<sequence>MNGYKLMLLHGAGGSPAKWRRLSPKLEEYDVQAADLSQGDTIQKKSAALSVDTSTVLIGHSMGSLCALEASGIQQPAAVIIVAGHPELPVHEHVLKKLKEGTYPAGLFHASYGKKVDAELLEEEKTDTYGGSPQQAYIDFKACADYRNGWNRLDQLKAPILFVYGSEDRLLPEQAVEKVRGVKPQADVKVIEESGHYVMLEKPEETAEAILSWLEERKEHL</sequence>
<dbReference type="GO" id="GO:0016787">
    <property type="term" value="F:hydrolase activity"/>
    <property type="evidence" value="ECO:0007669"/>
    <property type="project" value="UniProtKB-KW"/>
</dbReference>
<dbReference type="Pfam" id="PF12697">
    <property type="entry name" value="Abhydrolase_6"/>
    <property type="match status" value="1"/>
</dbReference>
<keyword evidence="3" id="KW-1185">Reference proteome</keyword>
<accession>A0ABV9NX01</accession>
<dbReference type="Gene3D" id="3.40.50.1820">
    <property type="entry name" value="alpha/beta hydrolase"/>
    <property type="match status" value="1"/>
</dbReference>
<keyword evidence="2" id="KW-0378">Hydrolase</keyword>
<dbReference type="EMBL" id="JBHSGK010000004">
    <property type="protein sequence ID" value="MFC4736094.1"/>
    <property type="molecule type" value="Genomic_DNA"/>
</dbReference>
<dbReference type="InterPro" id="IPR000073">
    <property type="entry name" value="AB_hydrolase_1"/>
</dbReference>
<dbReference type="SUPFAM" id="SSF53474">
    <property type="entry name" value="alpha/beta-Hydrolases"/>
    <property type="match status" value="1"/>
</dbReference>
<organism evidence="2 3">
    <name type="scientific">Bacillus daqingensis</name>
    <dbReference type="NCBI Taxonomy" id="872396"/>
    <lineage>
        <taxon>Bacteria</taxon>
        <taxon>Bacillati</taxon>
        <taxon>Bacillota</taxon>
        <taxon>Bacilli</taxon>
        <taxon>Bacillales</taxon>
        <taxon>Bacillaceae</taxon>
        <taxon>Bacillus</taxon>
    </lineage>
</organism>
<dbReference type="PANTHER" id="PTHR43689:SF8">
    <property type="entry name" value="ALPHA_BETA-HYDROLASES SUPERFAMILY PROTEIN"/>
    <property type="match status" value="1"/>
</dbReference>
<name>A0ABV9NX01_9BACI</name>
<dbReference type="RefSeq" id="WP_377908750.1">
    <property type="nucleotide sequence ID" value="NZ_JBHSGK010000004.1"/>
</dbReference>
<evidence type="ECO:0000259" key="1">
    <source>
        <dbReference type="Pfam" id="PF12697"/>
    </source>
</evidence>
<comment type="caution">
    <text evidence="2">The sequence shown here is derived from an EMBL/GenBank/DDBJ whole genome shotgun (WGS) entry which is preliminary data.</text>
</comment>
<evidence type="ECO:0000313" key="3">
    <source>
        <dbReference type="Proteomes" id="UP001595896"/>
    </source>
</evidence>
<dbReference type="PANTHER" id="PTHR43689">
    <property type="entry name" value="HYDROLASE"/>
    <property type="match status" value="1"/>
</dbReference>
<dbReference type="Proteomes" id="UP001595896">
    <property type="component" value="Unassembled WGS sequence"/>
</dbReference>
<feature type="domain" description="AB hydrolase-1" evidence="1">
    <location>
        <begin position="8"/>
        <end position="209"/>
    </location>
</feature>
<protein>
    <submittedName>
        <fullName evidence="2">Alpha/beta fold hydrolase</fullName>
    </submittedName>
</protein>
<evidence type="ECO:0000313" key="2">
    <source>
        <dbReference type="EMBL" id="MFC4736094.1"/>
    </source>
</evidence>
<gene>
    <name evidence="2" type="ORF">ACFO4L_05785</name>
</gene>